<evidence type="ECO:0000313" key="3">
    <source>
        <dbReference type="Proteomes" id="UP000183760"/>
    </source>
</evidence>
<evidence type="ECO:0000313" key="4">
    <source>
        <dbReference type="Proteomes" id="UP000321514"/>
    </source>
</evidence>
<keyword evidence="3" id="KW-1185">Reference proteome</keyword>
<sequence>MLANDRSTPGLSRIENEEYRALVERVLDAGCLRKLLRVIGTEPSAPADLRYEPQVDLASIDREVATIQAEMDARGFIGKGRMVRTLVYMRALMVPTDNPALGLAISRLWVLGTYCDDISEYEPENSLCLLKCGLNVKQPPSLLADYCDLAFSEVAPFCDPGFLALFKFYFYQGFVGTLFEAEQHRTGTQHISNGSEYIRVMNGFCEFWFITLQFSDPCLAFSENKLFWLEIMDAIIIFVQTVNDVLSVYKEAVSEVDFANSILYKRSMKRQAPFVEVTQQAADDGLAAYEFILAAAPPGAERMRSLLENYMKGYIYFHMSCERYGWKDVFPELTYFEDASVQVG</sequence>
<proteinExistence type="predicted"/>
<dbReference type="AlphaFoldDB" id="A0A511T8T1"/>
<reference evidence="1 4" key="2">
    <citation type="submission" date="2019-07" db="EMBL/GenBank/DDBJ databases">
        <title>Whole genome shotgun sequence of Myxococcus fulvus NBRC 100333.</title>
        <authorList>
            <person name="Hosoyama A."/>
            <person name="Uohara A."/>
            <person name="Ohji S."/>
            <person name="Ichikawa N."/>
        </authorList>
    </citation>
    <scope>NUCLEOTIDE SEQUENCE [LARGE SCALE GENOMIC DNA]</scope>
    <source>
        <strain evidence="1 4">NBRC 100333</strain>
    </source>
</reference>
<evidence type="ECO:0008006" key="5">
    <source>
        <dbReference type="Google" id="ProtNLM"/>
    </source>
</evidence>
<dbReference type="EMBL" id="FOIB01000003">
    <property type="protein sequence ID" value="SET79511.1"/>
    <property type="molecule type" value="Genomic_DNA"/>
</dbReference>
<dbReference type="SUPFAM" id="SSF48576">
    <property type="entry name" value="Terpenoid synthases"/>
    <property type="match status" value="1"/>
</dbReference>
<comment type="caution">
    <text evidence="1">The sequence shown here is derived from an EMBL/GenBank/DDBJ whole genome shotgun (WGS) entry which is preliminary data.</text>
</comment>
<name>A0A511T8T1_MYXFU</name>
<accession>A0A511T8T1</accession>
<reference evidence="2 3" key="1">
    <citation type="submission" date="2016-10" db="EMBL/GenBank/DDBJ databases">
        <authorList>
            <person name="Varghese N."/>
            <person name="Submissions S."/>
        </authorList>
    </citation>
    <scope>NUCLEOTIDE SEQUENCE [LARGE SCALE GENOMIC DNA]</scope>
    <source>
        <strain evidence="2 3">DSM 16525</strain>
    </source>
</reference>
<dbReference type="Gene3D" id="1.10.600.10">
    <property type="entry name" value="Farnesyl Diphosphate Synthase"/>
    <property type="match status" value="1"/>
</dbReference>
<dbReference type="Proteomes" id="UP000321514">
    <property type="component" value="Unassembled WGS sequence"/>
</dbReference>
<gene>
    <name evidence="1" type="ORF">MFU01_56120</name>
    <name evidence="2" type="ORF">SAMN05443572_103255</name>
</gene>
<protein>
    <recommendedName>
        <fullName evidence="5">Terpene synthase</fullName>
    </recommendedName>
</protein>
<organism evidence="1 4">
    <name type="scientific">Myxococcus fulvus</name>
    <dbReference type="NCBI Taxonomy" id="33"/>
    <lineage>
        <taxon>Bacteria</taxon>
        <taxon>Pseudomonadati</taxon>
        <taxon>Myxococcota</taxon>
        <taxon>Myxococcia</taxon>
        <taxon>Myxococcales</taxon>
        <taxon>Cystobacterineae</taxon>
        <taxon>Myxococcaceae</taxon>
        <taxon>Myxococcus</taxon>
    </lineage>
</organism>
<evidence type="ECO:0000313" key="2">
    <source>
        <dbReference type="EMBL" id="SET79511.1"/>
    </source>
</evidence>
<dbReference type="Proteomes" id="UP000183760">
    <property type="component" value="Unassembled WGS sequence"/>
</dbReference>
<dbReference type="InterPro" id="IPR008949">
    <property type="entry name" value="Isoprenoid_synthase_dom_sf"/>
</dbReference>
<evidence type="ECO:0000313" key="1">
    <source>
        <dbReference type="EMBL" id="GEN10575.1"/>
    </source>
</evidence>
<dbReference type="OrthoDB" id="4003111at2"/>
<dbReference type="EMBL" id="BJXR01000039">
    <property type="protein sequence ID" value="GEN10575.1"/>
    <property type="molecule type" value="Genomic_DNA"/>
</dbReference>